<keyword evidence="5 10" id="KW-0479">Metal-binding</keyword>
<evidence type="ECO:0000256" key="10">
    <source>
        <dbReference type="PIRSR" id="PIRSR602403-1"/>
    </source>
</evidence>
<accession>A0A9P3HJZ5</accession>
<evidence type="ECO:0000256" key="7">
    <source>
        <dbReference type="ARBA" id="ARBA00023004"/>
    </source>
</evidence>
<dbReference type="GO" id="GO:0004497">
    <property type="term" value="F:monooxygenase activity"/>
    <property type="evidence" value="ECO:0007669"/>
    <property type="project" value="UniProtKB-KW"/>
</dbReference>
<dbReference type="CDD" id="cd11042">
    <property type="entry name" value="CYP51-like"/>
    <property type="match status" value="1"/>
</dbReference>
<keyword evidence="6 11" id="KW-0560">Oxidoreductase</keyword>
<name>A0A9P3HJZ5_9FUNG</name>
<dbReference type="FunFam" id="1.10.630.10:FF:000033">
    <property type="entry name" value="14-alpha sterol demethylase"/>
    <property type="match status" value="1"/>
</dbReference>
<dbReference type="OrthoDB" id="1055148at2759"/>
<evidence type="ECO:0000256" key="9">
    <source>
        <dbReference type="ARBA" id="ARBA00023136"/>
    </source>
</evidence>
<dbReference type="InterPro" id="IPR017972">
    <property type="entry name" value="Cyt_P450_CS"/>
</dbReference>
<dbReference type="EMBL" id="BQFW01000014">
    <property type="protein sequence ID" value="GJJ78120.1"/>
    <property type="molecule type" value="Genomic_DNA"/>
</dbReference>
<dbReference type="PANTHER" id="PTHR24304:SF2">
    <property type="entry name" value="24-HYDROXYCHOLESTEROL 7-ALPHA-HYDROXYLASE"/>
    <property type="match status" value="1"/>
</dbReference>
<dbReference type="Gene3D" id="1.10.630.10">
    <property type="entry name" value="Cytochrome P450"/>
    <property type="match status" value="1"/>
</dbReference>
<comment type="cofactor">
    <cofactor evidence="1 10">
        <name>heme</name>
        <dbReference type="ChEBI" id="CHEBI:30413"/>
    </cofactor>
</comment>
<dbReference type="AlphaFoldDB" id="A0A9P3HJZ5"/>
<reference evidence="12" key="1">
    <citation type="submission" date="2021-11" db="EMBL/GenBank/DDBJ databases">
        <authorList>
            <person name="Herlambang A."/>
            <person name="Guo Y."/>
            <person name="Takashima Y."/>
            <person name="Nishizawa T."/>
        </authorList>
    </citation>
    <scope>NUCLEOTIDE SEQUENCE</scope>
    <source>
        <strain evidence="12">E1425</strain>
    </source>
</reference>
<evidence type="ECO:0000256" key="3">
    <source>
        <dbReference type="ARBA" id="ARBA00010617"/>
    </source>
</evidence>
<comment type="subcellular location">
    <subcellularLocation>
        <location evidence="2">Membrane</location>
    </subcellularLocation>
</comment>
<dbReference type="PRINTS" id="PR00385">
    <property type="entry name" value="P450"/>
</dbReference>
<dbReference type="PANTHER" id="PTHR24304">
    <property type="entry name" value="CYTOCHROME P450 FAMILY 7"/>
    <property type="match status" value="1"/>
</dbReference>
<organism evidence="12 13">
    <name type="scientific">Entomortierella parvispora</name>
    <dbReference type="NCBI Taxonomy" id="205924"/>
    <lineage>
        <taxon>Eukaryota</taxon>
        <taxon>Fungi</taxon>
        <taxon>Fungi incertae sedis</taxon>
        <taxon>Mucoromycota</taxon>
        <taxon>Mortierellomycotina</taxon>
        <taxon>Mortierellomycetes</taxon>
        <taxon>Mortierellales</taxon>
        <taxon>Mortierellaceae</taxon>
        <taxon>Entomortierella</taxon>
    </lineage>
</organism>
<evidence type="ECO:0000256" key="8">
    <source>
        <dbReference type="ARBA" id="ARBA00023033"/>
    </source>
</evidence>
<dbReference type="InterPro" id="IPR036396">
    <property type="entry name" value="Cyt_P450_sf"/>
</dbReference>
<dbReference type="InterPro" id="IPR002403">
    <property type="entry name" value="Cyt_P450_E_grp-IV"/>
</dbReference>
<keyword evidence="8 11" id="KW-0503">Monooxygenase</keyword>
<keyword evidence="13" id="KW-1185">Reference proteome</keyword>
<evidence type="ECO:0000256" key="11">
    <source>
        <dbReference type="RuleBase" id="RU000461"/>
    </source>
</evidence>
<keyword evidence="4 10" id="KW-0349">Heme</keyword>
<dbReference type="InterPro" id="IPR001128">
    <property type="entry name" value="Cyt_P450"/>
</dbReference>
<dbReference type="PRINTS" id="PR00465">
    <property type="entry name" value="EP450IV"/>
</dbReference>
<dbReference type="PROSITE" id="PS00086">
    <property type="entry name" value="CYTOCHROME_P450"/>
    <property type="match status" value="1"/>
</dbReference>
<dbReference type="Proteomes" id="UP000827284">
    <property type="component" value="Unassembled WGS sequence"/>
</dbReference>
<keyword evidence="7 10" id="KW-0408">Iron</keyword>
<comment type="similarity">
    <text evidence="3 11">Belongs to the cytochrome P450 family.</text>
</comment>
<evidence type="ECO:0000313" key="12">
    <source>
        <dbReference type="EMBL" id="GJJ78120.1"/>
    </source>
</evidence>
<dbReference type="GO" id="GO:0016705">
    <property type="term" value="F:oxidoreductase activity, acting on paired donors, with incorporation or reduction of molecular oxygen"/>
    <property type="evidence" value="ECO:0007669"/>
    <property type="project" value="InterPro"/>
</dbReference>
<feature type="binding site" description="axial binding residue" evidence="10">
    <location>
        <position position="464"/>
    </location>
    <ligand>
        <name>heme</name>
        <dbReference type="ChEBI" id="CHEBI:30413"/>
    </ligand>
    <ligandPart>
        <name>Fe</name>
        <dbReference type="ChEBI" id="CHEBI:18248"/>
    </ligandPart>
</feature>
<dbReference type="GO" id="GO:0005506">
    <property type="term" value="F:iron ion binding"/>
    <property type="evidence" value="ECO:0007669"/>
    <property type="project" value="InterPro"/>
</dbReference>
<keyword evidence="9" id="KW-0472">Membrane</keyword>
<evidence type="ECO:0000313" key="13">
    <source>
        <dbReference type="Proteomes" id="UP000827284"/>
    </source>
</evidence>
<evidence type="ECO:0000256" key="1">
    <source>
        <dbReference type="ARBA" id="ARBA00001971"/>
    </source>
</evidence>
<evidence type="ECO:0000256" key="2">
    <source>
        <dbReference type="ARBA" id="ARBA00004370"/>
    </source>
</evidence>
<dbReference type="GO" id="GO:0020037">
    <property type="term" value="F:heme binding"/>
    <property type="evidence" value="ECO:0007669"/>
    <property type="project" value="InterPro"/>
</dbReference>
<evidence type="ECO:0000256" key="5">
    <source>
        <dbReference type="ARBA" id="ARBA00022723"/>
    </source>
</evidence>
<dbReference type="SUPFAM" id="SSF48264">
    <property type="entry name" value="Cytochrome P450"/>
    <property type="match status" value="1"/>
</dbReference>
<gene>
    <name evidence="12" type="ORF">EMPS_10479</name>
</gene>
<evidence type="ECO:0000256" key="6">
    <source>
        <dbReference type="ARBA" id="ARBA00023002"/>
    </source>
</evidence>
<sequence>MAIIVQLVQGFQSLAASLLNPANLSQLLSTLVIGIVVILVLTQIHQRINVDKNAPPEVPYWIPYLGSAIQFSVNPIKFYDDNRKKYGDIFTYTMVGRKFTVCLGVEGNNFVFNAKTADVSAEESYTPLTTPVFGKGVVYDCPNHMLMEQKKFVKWGMSNDAFRAYVSEIEEETRTYFERWNNKVGGRADLFTAMAELIINTASRTLMGPEIRSLMDESVAQVYHDLDDGFQPINMFFQWLPLPSYARRDRAHVKMRNIFMKVIEERRANNITDKTDMLQSLMNQTYKDGTPFTDVDACHLMIALLMAGQHTSSTTATWALLFLAENPELVKELRAEQKDVLGSDDAPLNFDMMKNMTLLDNVIRETLRLRPPIIMILRKVIRPIAYTGTDYVIPKGNYIAASPIATQVDEQYYKNAMKFDAHRWDSISTEESTTEGMVDYGFGKIASGGARNPNLPFGAGRHRCIGESFAYVQLKTIISTFVRMYDVSLTEKGMPGSDFTKMFVQPVLPVDIDYKPRK</sequence>
<dbReference type="GO" id="GO:0016020">
    <property type="term" value="C:membrane"/>
    <property type="evidence" value="ECO:0007669"/>
    <property type="project" value="UniProtKB-SubCell"/>
</dbReference>
<protein>
    <submittedName>
        <fullName evidence="12">Sterol 14alpha-demethylase</fullName>
    </submittedName>
</protein>
<comment type="caution">
    <text evidence="12">The sequence shown here is derived from an EMBL/GenBank/DDBJ whole genome shotgun (WGS) entry which is preliminary data.</text>
</comment>
<dbReference type="InterPro" id="IPR050529">
    <property type="entry name" value="CYP450_sterol_14alpha_dmase"/>
</dbReference>
<evidence type="ECO:0000256" key="4">
    <source>
        <dbReference type="ARBA" id="ARBA00022617"/>
    </source>
</evidence>
<proteinExistence type="inferred from homology"/>
<dbReference type="Pfam" id="PF00067">
    <property type="entry name" value="p450"/>
    <property type="match status" value="1"/>
</dbReference>
<reference evidence="12" key="2">
    <citation type="journal article" date="2022" name="Microbiol. Resour. Announc.">
        <title>Whole-Genome Sequence of Entomortierella parvispora E1425, a Mucoromycotan Fungus Associated with Burkholderiaceae-Related Endosymbiotic Bacteria.</title>
        <authorList>
            <person name="Herlambang A."/>
            <person name="Guo Y."/>
            <person name="Takashima Y."/>
            <person name="Narisawa K."/>
            <person name="Ohta H."/>
            <person name="Nishizawa T."/>
        </authorList>
    </citation>
    <scope>NUCLEOTIDE SEQUENCE</scope>
    <source>
        <strain evidence="12">E1425</strain>
    </source>
</reference>